<comment type="function">
    <text evidence="9">Transcription factor that binds specifically to a 5'-AA[AG]G-3' consensus core sequence.</text>
</comment>
<name>A0A5J4ZDE5_9ASTE</name>
<dbReference type="PROSITE" id="PS50884">
    <property type="entry name" value="ZF_DOF_2"/>
    <property type="match status" value="1"/>
</dbReference>
<dbReference type="AlphaFoldDB" id="A0A5J4ZDE5"/>
<dbReference type="InterPro" id="IPR003851">
    <property type="entry name" value="Znf_Dof"/>
</dbReference>
<dbReference type="PROSITE" id="PS01361">
    <property type="entry name" value="ZF_DOF_1"/>
    <property type="match status" value="1"/>
</dbReference>
<organism evidence="12 13">
    <name type="scientific">Nyssa sinensis</name>
    <dbReference type="NCBI Taxonomy" id="561372"/>
    <lineage>
        <taxon>Eukaryota</taxon>
        <taxon>Viridiplantae</taxon>
        <taxon>Streptophyta</taxon>
        <taxon>Embryophyta</taxon>
        <taxon>Tracheophyta</taxon>
        <taxon>Spermatophyta</taxon>
        <taxon>Magnoliopsida</taxon>
        <taxon>eudicotyledons</taxon>
        <taxon>Gunneridae</taxon>
        <taxon>Pentapetalae</taxon>
        <taxon>asterids</taxon>
        <taxon>Cornales</taxon>
        <taxon>Nyssaceae</taxon>
        <taxon>Nyssa</taxon>
    </lineage>
</organism>
<dbReference type="GO" id="GO:0003677">
    <property type="term" value="F:DNA binding"/>
    <property type="evidence" value="ECO:0007669"/>
    <property type="project" value="UniProtKB-UniRule"/>
</dbReference>
<evidence type="ECO:0000256" key="6">
    <source>
        <dbReference type="ARBA" id="ARBA00023163"/>
    </source>
</evidence>
<evidence type="ECO:0000259" key="11">
    <source>
        <dbReference type="PROSITE" id="PS50884"/>
    </source>
</evidence>
<evidence type="ECO:0000256" key="3">
    <source>
        <dbReference type="ARBA" id="ARBA00022833"/>
    </source>
</evidence>
<feature type="region of interest" description="Disordered" evidence="10">
    <location>
        <begin position="29"/>
        <end position="50"/>
    </location>
</feature>
<evidence type="ECO:0000256" key="9">
    <source>
        <dbReference type="RuleBase" id="RU369094"/>
    </source>
</evidence>
<keyword evidence="3 9" id="KW-0862">Zinc</keyword>
<keyword evidence="5 8" id="KW-0238">DNA-binding</keyword>
<evidence type="ECO:0000256" key="10">
    <source>
        <dbReference type="SAM" id="MobiDB-lite"/>
    </source>
</evidence>
<reference evidence="12 13" key="1">
    <citation type="submission" date="2019-09" db="EMBL/GenBank/DDBJ databases">
        <title>A chromosome-level genome assembly of the Chinese tupelo Nyssa sinensis.</title>
        <authorList>
            <person name="Yang X."/>
            <person name="Kang M."/>
            <person name="Yang Y."/>
            <person name="Xiong H."/>
            <person name="Wang M."/>
            <person name="Zhang Z."/>
            <person name="Wang Z."/>
            <person name="Wu H."/>
            <person name="Ma T."/>
            <person name="Liu J."/>
            <person name="Xi Z."/>
        </authorList>
    </citation>
    <scope>NUCLEOTIDE SEQUENCE [LARGE SCALE GENOMIC DNA]</scope>
    <source>
        <strain evidence="12">J267</strain>
        <tissue evidence="12">Leaf</tissue>
    </source>
</reference>
<dbReference type="GO" id="GO:0005634">
    <property type="term" value="C:nucleus"/>
    <property type="evidence" value="ECO:0007669"/>
    <property type="project" value="UniProtKB-SubCell"/>
</dbReference>
<evidence type="ECO:0000256" key="7">
    <source>
        <dbReference type="ARBA" id="ARBA00023242"/>
    </source>
</evidence>
<keyword evidence="2 8" id="KW-0863">Zinc-finger</keyword>
<dbReference type="Pfam" id="PF02701">
    <property type="entry name" value="Zn_ribbon_Dof"/>
    <property type="match status" value="1"/>
</dbReference>
<dbReference type="PANTHER" id="PTHR31992">
    <property type="entry name" value="DOF ZINC FINGER PROTEIN DOF1.4-RELATED"/>
    <property type="match status" value="1"/>
</dbReference>
<keyword evidence="4 9" id="KW-0805">Transcription regulation</keyword>
<accession>A0A5J4ZDE5</accession>
<feature type="compositionally biased region" description="Polar residues" evidence="10">
    <location>
        <begin position="119"/>
        <end position="138"/>
    </location>
</feature>
<keyword evidence="1 9" id="KW-0479">Metal-binding</keyword>
<dbReference type="InterPro" id="IPR045174">
    <property type="entry name" value="Dof"/>
</dbReference>
<dbReference type="GO" id="GO:0003700">
    <property type="term" value="F:DNA-binding transcription factor activity"/>
    <property type="evidence" value="ECO:0007669"/>
    <property type="project" value="UniProtKB-UniRule"/>
</dbReference>
<dbReference type="OrthoDB" id="1927254at2759"/>
<feature type="region of interest" description="Disordered" evidence="10">
    <location>
        <begin position="117"/>
        <end position="140"/>
    </location>
</feature>
<evidence type="ECO:0000256" key="1">
    <source>
        <dbReference type="ARBA" id="ARBA00022723"/>
    </source>
</evidence>
<keyword evidence="7 8" id="KW-0539">Nucleus</keyword>
<dbReference type="PANTHER" id="PTHR31992:SF97">
    <property type="entry name" value="DOF ZINC FINGER PROTEIN"/>
    <property type="match status" value="1"/>
</dbReference>
<keyword evidence="13" id="KW-1185">Reference proteome</keyword>
<evidence type="ECO:0000256" key="5">
    <source>
        <dbReference type="ARBA" id="ARBA00023125"/>
    </source>
</evidence>
<proteinExistence type="predicted"/>
<evidence type="ECO:0000256" key="4">
    <source>
        <dbReference type="ARBA" id="ARBA00023015"/>
    </source>
</evidence>
<evidence type="ECO:0000313" key="13">
    <source>
        <dbReference type="Proteomes" id="UP000325577"/>
    </source>
</evidence>
<comment type="subcellular location">
    <subcellularLocation>
        <location evidence="8 9">Nucleus</location>
    </subcellularLocation>
</comment>
<keyword evidence="6 9" id="KW-0804">Transcription</keyword>
<feature type="domain" description="Dof-type" evidence="11">
    <location>
        <begin position="48"/>
        <end position="102"/>
    </location>
</feature>
<sequence>MGLSTKQVSGDHHGLDWCQTLLQSGTLMELPKPSPARRQQQRQQSEPLPCPRCGSTNTKFCYYNNYNKSQPRHFCKACKRHWTKGGTLRNVPVGGARKNKRLKTSNTAAVTAAATSTTMSKGNTHTGVQSQQQCQNLPLTPGDRKNVSGILYQDLIRPPASLQHDTINNFSSKNFSGLSSIDTNPSLLSSSNSYNYTGLGLKTMEDSTITTVMPNLSSIVSQPWQVPPTSSVTDMPNYWNWDDIDTLVSTDLNIPWDDTEIKP</sequence>
<evidence type="ECO:0000313" key="12">
    <source>
        <dbReference type="EMBL" id="KAA8515291.1"/>
    </source>
</evidence>
<dbReference type="Proteomes" id="UP000325577">
    <property type="component" value="Linkage Group LG9"/>
</dbReference>
<dbReference type="EMBL" id="CM018052">
    <property type="protein sequence ID" value="KAA8515291.1"/>
    <property type="molecule type" value="Genomic_DNA"/>
</dbReference>
<evidence type="ECO:0000256" key="2">
    <source>
        <dbReference type="ARBA" id="ARBA00022771"/>
    </source>
</evidence>
<gene>
    <name evidence="12" type="ORF">F0562_018479</name>
</gene>
<protein>
    <recommendedName>
        <fullName evidence="9">Dof zinc finger protein</fullName>
    </recommendedName>
</protein>
<evidence type="ECO:0000256" key="8">
    <source>
        <dbReference type="PROSITE-ProRule" id="PRU00071"/>
    </source>
</evidence>
<dbReference type="GO" id="GO:0008270">
    <property type="term" value="F:zinc ion binding"/>
    <property type="evidence" value="ECO:0007669"/>
    <property type="project" value="UniProtKB-KW"/>
</dbReference>